<accession>A3ZX65</accession>
<proteinExistence type="predicted"/>
<dbReference type="STRING" id="314230.DSM3645_27738"/>
<gene>
    <name evidence="2" type="ORF">DSM3645_27738</name>
</gene>
<dbReference type="Proteomes" id="UP000004358">
    <property type="component" value="Unassembled WGS sequence"/>
</dbReference>
<evidence type="ECO:0008006" key="4">
    <source>
        <dbReference type="Google" id="ProtNLM"/>
    </source>
</evidence>
<dbReference type="InterPro" id="IPR010775">
    <property type="entry name" value="DUF1365"/>
</dbReference>
<dbReference type="Pfam" id="PF07103">
    <property type="entry name" value="DUF1365"/>
    <property type="match status" value="1"/>
</dbReference>
<evidence type="ECO:0000256" key="1">
    <source>
        <dbReference type="SAM" id="MobiDB-lite"/>
    </source>
</evidence>
<protein>
    <recommendedName>
        <fullName evidence="4">DUF1365 domain-containing protein</fullName>
    </recommendedName>
</protein>
<evidence type="ECO:0000313" key="3">
    <source>
        <dbReference type="Proteomes" id="UP000004358"/>
    </source>
</evidence>
<dbReference type="eggNOG" id="COG3496">
    <property type="taxonomic scope" value="Bacteria"/>
</dbReference>
<dbReference type="EMBL" id="AANZ01000017">
    <property type="protein sequence ID" value="EAQ78946.1"/>
    <property type="molecule type" value="Genomic_DNA"/>
</dbReference>
<sequence>MVSIDLEEVDQVFRFPGLWSTQRWSLCQFRRADYLGPAERPLVDCVRDLVERQLGLRLNGPIRLLTQIRTFGLVFNPVSLYYCYDAAGERLEAVVAEVTNTPWGERHAYVLPYDADQRIVRFQNAKEFHVSPFLPMEMRYHWRMSTPADRLSIQIENHDDAQCVFDATLQLRRRPLTIGSILTLGLRFPLMSAQIMGAIYWQALRLWWKKAPYFPHPPKQHTIQQTDSATTLSAQPVEELQ</sequence>
<dbReference type="PANTHER" id="PTHR33973:SF4">
    <property type="entry name" value="OS07G0153300 PROTEIN"/>
    <property type="match status" value="1"/>
</dbReference>
<reference evidence="2 3" key="1">
    <citation type="submission" date="2006-02" db="EMBL/GenBank/DDBJ databases">
        <authorList>
            <person name="Amann R."/>
            <person name="Ferriera S."/>
            <person name="Johnson J."/>
            <person name="Kravitz S."/>
            <person name="Halpern A."/>
            <person name="Remington K."/>
            <person name="Beeson K."/>
            <person name="Tran B."/>
            <person name="Rogers Y.-H."/>
            <person name="Friedman R."/>
            <person name="Venter J.C."/>
        </authorList>
    </citation>
    <scope>NUCLEOTIDE SEQUENCE [LARGE SCALE GENOMIC DNA]</scope>
    <source>
        <strain evidence="2 3">DSM 3645</strain>
    </source>
</reference>
<dbReference type="HOGENOM" id="CLU_065913_0_0_0"/>
<evidence type="ECO:0000313" key="2">
    <source>
        <dbReference type="EMBL" id="EAQ78946.1"/>
    </source>
</evidence>
<organism evidence="2 3">
    <name type="scientific">Blastopirellula marina DSM 3645</name>
    <dbReference type="NCBI Taxonomy" id="314230"/>
    <lineage>
        <taxon>Bacteria</taxon>
        <taxon>Pseudomonadati</taxon>
        <taxon>Planctomycetota</taxon>
        <taxon>Planctomycetia</taxon>
        <taxon>Pirellulales</taxon>
        <taxon>Pirellulaceae</taxon>
        <taxon>Blastopirellula</taxon>
    </lineage>
</organism>
<name>A3ZX65_9BACT</name>
<dbReference type="AlphaFoldDB" id="A3ZX65"/>
<feature type="region of interest" description="Disordered" evidence="1">
    <location>
        <begin position="219"/>
        <end position="241"/>
    </location>
</feature>
<feature type="compositionally biased region" description="Polar residues" evidence="1">
    <location>
        <begin position="221"/>
        <end position="234"/>
    </location>
</feature>
<comment type="caution">
    <text evidence="2">The sequence shown here is derived from an EMBL/GenBank/DDBJ whole genome shotgun (WGS) entry which is preliminary data.</text>
</comment>
<dbReference type="PANTHER" id="PTHR33973">
    <property type="entry name" value="OS07G0153300 PROTEIN"/>
    <property type="match status" value="1"/>
</dbReference>